<name>A0ABD3XKC4_SINWO</name>
<evidence type="ECO:0000256" key="2">
    <source>
        <dbReference type="ARBA" id="ARBA00023157"/>
    </source>
</evidence>
<feature type="signal peptide" evidence="6">
    <location>
        <begin position="1"/>
        <end position="19"/>
    </location>
</feature>
<dbReference type="PANTHER" id="PTHR44337">
    <property type="entry name" value="CARCINOEMBRYONIC ANTIGEN-RELATED CELL ADHESION MOLECULE 8"/>
    <property type="match status" value="1"/>
</dbReference>
<gene>
    <name evidence="8" type="ORF">ACJMK2_026104</name>
</gene>
<feature type="domain" description="Ig-like" evidence="7">
    <location>
        <begin position="130"/>
        <end position="205"/>
    </location>
</feature>
<evidence type="ECO:0000256" key="5">
    <source>
        <dbReference type="SAM" id="Phobius"/>
    </source>
</evidence>
<sequence>MNFIYSAVLLLVLFNAKKSDECDNETIVAKAGSNISLTWILPDTRSNISFSIGRQFEKRIATRLADQNCEVWDNSSMHCNVNSTDDRLIVVLHIFNVATRQSGNYTLWKKTQLLDQSSYTYKHLVVIGKPNIMEAQKPIFGQPFKLTCNTSNEQNDYLYRWIINDAERTTGYHEHSHIISNLSMNDNFSNVTCQVCLNETERNLTCITCKNYSCSMDSDPYTIQVPYGPDNVSLSREKRYFKLKDHENFEIVCSAFCYPNCTFWWKGRDTIQSQKLNMIFEPKLAGQYSCHVTNEQTNITVISDPITLHLAEEVPLSSGLVGVAVFLVVIGLLLVRQWRTTPSDKLDSQVLAELVVNLQTFTNGEISKGISRIQNRPLPIPNTHNLSSRRRYSPRYLNQNRRSRSLHNIMDSTQDSFNPLRHGLSVQGLYYSSNLLETSLKNGTQTKPPIKWRHLSICEESQLDDMSSLENGNNLEFLHAKVRKDGETMNEERTAEEESETLNNLQQFTFKEEPQENLYNIID</sequence>
<accession>A0ABD3XKC4</accession>
<dbReference type="SUPFAM" id="SSF48726">
    <property type="entry name" value="Immunoglobulin"/>
    <property type="match status" value="1"/>
</dbReference>
<evidence type="ECO:0000313" key="9">
    <source>
        <dbReference type="Proteomes" id="UP001634394"/>
    </source>
</evidence>
<keyword evidence="4" id="KW-0393">Immunoglobulin domain</keyword>
<dbReference type="EMBL" id="JBJQND010000002">
    <property type="protein sequence ID" value="KAL3886081.1"/>
    <property type="molecule type" value="Genomic_DNA"/>
</dbReference>
<dbReference type="InterPro" id="IPR052598">
    <property type="entry name" value="IgSF_CEA-related"/>
</dbReference>
<feature type="transmembrane region" description="Helical" evidence="5">
    <location>
        <begin position="316"/>
        <end position="335"/>
    </location>
</feature>
<evidence type="ECO:0000256" key="6">
    <source>
        <dbReference type="SAM" id="SignalP"/>
    </source>
</evidence>
<feature type="chain" id="PRO_5044839404" description="Ig-like domain-containing protein" evidence="6">
    <location>
        <begin position="20"/>
        <end position="523"/>
    </location>
</feature>
<dbReference type="Proteomes" id="UP001634394">
    <property type="component" value="Unassembled WGS sequence"/>
</dbReference>
<dbReference type="PANTHER" id="PTHR44337:SF20">
    <property type="entry name" value="CARCINOEMBRYONIC ANTIGEN-RELATED CELL ADHESION MOLECULE 5-RELATED"/>
    <property type="match status" value="1"/>
</dbReference>
<dbReference type="InterPro" id="IPR036179">
    <property type="entry name" value="Ig-like_dom_sf"/>
</dbReference>
<evidence type="ECO:0000313" key="8">
    <source>
        <dbReference type="EMBL" id="KAL3886081.1"/>
    </source>
</evidence>
<keyword evidence="5" id="KW-1133">Transmembrane helix</keyword>
<keyword evidence="5" id="KW-0812">Transmembrane</keyword>
<evidence type="ECO:0000256" key="3">
    <source>
        <dbReference type="ARBA" id="ARBA00023180"/>
    </source>
</evidence>
<protein>
    <recommendedName>
        <fullName evidence="7">Ig-like domain-containing protein</fullName>
    </recommendedName>
</protein>
<comment type="caution">
    <text evidence="8">The sequence shown here is derived from an EMBL/GenBank/DDBJ whole genome shotgun (WGS) entry which is preliminary data.</text>
</comment>
<dbReference type="InterPro" id="IPR007110">
    <property type="entry name" value="Ig-like_dom"/>
</dbReference>
<dbReference type="AlphaFoldDB" id="A0ABD3XKC4"/>
<keyword evidence="2" id="KW-1015">Disulfide bond</keyword>
<evidence type="ECO:0000256" key="1">
    <source>
        <dbReference type="ARBA" id="ARBA00022729"/>
    </source>
</evidence>
<keyword evidence="9" id="KW-1185">Reference proteome</keyword>
<proteinExistence type="predicted"/>
<reference evidence="8 9" key="1">
    <citation type="submission" date="2024-11" db="EMBL/GenBank/DDBJ databases">
        <title>Chromosome-level genome assembly of the freshwater bivalve Anodonta woodiana.</title>
        <authorList>
            <person name="Chen X."/>
        </authorList>
    </citation>
    <scope>NUCLEOTIDE SEQUENCE [LARGE SCALE GENOMIC DNA]</scope>
    <source>
        <strain evidence="8">MN2024</strain>
        <tissue evidence="8">Gills</tissue>
    </source>
</reference>
<keyword evidence="3" id="KW-0325">Glycoprotein</keyword>
<keyword evidence="5" id="KW-0472">Membrane</keyword>
<organism evidence="8 9">
    <name type="scientific">Sinanodonta woodiana</name>
    <name type="common">Chinese pond mussel</name>
    <name type="synonym">Anodonta woodiana</name>
    <dbReference type="NCBI Taxonomy" id="1069815"/>
    <lineage>
        <taxon>Eukaryota</taxon>
        <taxon>Metazoa</taxon>
        <taxon>Spiralia</taxon>
        <taxon>Lophotrochozoa</taxon>
        <taxon>Mollusca</taxon>
        <taxon>Bivalvia</taxon>
        <taxon>Autobranchia</taxon>
        <taxon>Heteroconchia</taxon>
        <taxon>Palaeoheterodonta</taxon>
        <taxon>Unionida</taxon>
        <taxon>Unionoidea</taxon>
        <taxon>Unionidae</taxon>
        <taxon>Unioninae</taxon>
        <taxon>Sinanodonta</taxon>
    </lineage>
</organism>
<dbReference type="PROSITE" id="PS50835">
    <property type="entry name" value="IG_LIKE"/>
    <property type="match status" value="1"/>
</dbReference>
<evidence type="ECO:0000256" key="4">
    <source>
        <dbReference type="ARBA" id="ARBA00023319"/>
    </source>
</evidence>
<evidence type="ECO:0000259" key="7">
    <source>
        <dbReference type="PROSITE" id="PS50835"/>
    </source>
</evidence>
<keyword evidence="1 6" id="KW-0732">Signal</keyword>